<sequence length="222" mass="23203">MSGDGTPETTTPIASQGSGSPATPSQGLRRTRRAPWSLKELMLVVVLGVVFGFLYWALVQGWIAFAAVTGPFGDLTQHVLLGGWLIVAPVAIAIIQRPGAGIVAEVLASVIEVVFLGSAVGPLLFVAAAIQGAGSELPFTATRYRSYSWLTYAVSGGLGAFAVFFFSAFRAGWYGTDLFWTRLAIQVVSGVVLGGLLAKVVVDALARTGVVDSFAIGRTAPR</sequence>
<keyword evidence="2" id="KW-1133">Transmembrane helix</keyword>
<feature type="transmembrane region" description="Helical" evidence="2">
    <location>
        <begin position="41"/>
        <end position="63"/>
    </location>
</feature>
<dbReference type="KEGG" id="ske:Sked_08010"/>
<name>D1BBX2_SANKS</name>
<dbReference type="Proteomes" id="UP000000322">
    <property type="component" value="Chromosome"/>
</dbReference>
<dbReference type="OrthoDB" id="8017424at2"/>
<evidence type="ECO:0000313" key="4">
    <source>
        <dbReference type="Proteomes" id="UP000000322"/>
    </source>
</evidence>
<feature type="transmembrane region" description="Helical" evidence="2">
    <location>
        <begin position="75"/>
        <end position="95"/>
    </location>
</feature>
<accession>D1BBX2</accession>
<dbReference type="AlphaFoldDB" id="D1BBX2"/>
<dbReference type="EMBL" id="CP001819">
    <property type="protein sequence ID" value="ACZ20752.1"/>
    <property type="molecule type" value="Genomic_DNA"/>
</dbReference>
<dbReference type="Pfam" id="PF09819">
    <property type="entry name" value="ABC_cobalt"/>
    <property type="match status" value="1"/>
</dbReference>
<dbReference type="HOGENOM" id="CLU_089225_1_0_11"/>
<evidence type="ECO:0000313" key="3">
    <source>
        <dbReference type="EMBL" id="ACZ20752.1"/>
    </source>
</evidence>
<feature type="transmembrane region" description="Helical" evidence="2">
    <location>
        <begin position="107"/>
        <end position="130"/>
    </location>
</feature>
<organism evidence="3 4">
    <name type="scientific">Sanguibacter keddieii (strain ATCC 51767 / DSM 10542 / NCFB 3025 / ST-74)</name>
    <dbReference type="NCBI Taxonomy" id="446469"/>
    <lineage>
        <taxon>Bacteria</taxon>
        <taxon>Bacillati</taxon>
        <taxon>Actinomycetota</taxon>
        <taxon>Actinomycetes</taxon>
        <taxon>Micrococcales</taxon>
        <taxon>Sanguibacteraceae</taxon>
        <taxon>Sanguibacter</taxon>
    </lineage>
</organism>
<keyword evidence="2" id="KW-0812">Transmembrane</keyword>
<dbReference type="eggNOG" id="COG4721">
    <property type="taxonomic scope" value="Bacteria"/>
</dbReference>
<proteinExistence type="predicted"/>
<gene>
    <name evidence="3" type="ordered locus">Sked_08010</name>
</gene>
<dbReference type="RefSeq" id="WP_012865821.1">
    <property type="nucleotide sequence ID" value="NC_013521.1"/>
</dbReference>
<evidence type="ECO:0000256" key="1">
    <source>
        <dbReference type="SAM" id="MobiDB-lite"/>
    </source>
</evidence>
<dbReference type="InterPro" id="IPR017195">
    <property type="entry name" value="ABC_thiamin-permease_prd"/>
</dbReference>
<reference evidence="3 4" key="1">
    <citation type="journal article" date="2009" name="Stand. Genomic Sci.">
        <title>Complete genome sequence of Sanguibacter keddieii type strain (ST-74).</title>
        <authorList>
            <person name="Ivanova N."/>
            <person name="Sikorski J."/>
            <person name="Sims D."/>
            <person name="Brettin T."/>
            <person name="Detter J.C."/>
            <person name="Han C."/>
            <person name="Lapidus A."/>
            <person name="Copeland A."/>
            <person name="Glavina Del Rio T."/>
            <person name="Nolan M."/>
            <person name="Chen F."/>
            <person name="Lucas S."/>
            <person name="Tice H."/>
            <person name="Cheng J.F."/>
            <person name="Bruce D."/>
            <person name="Goodwin L."/>
            <person name="Pitluck S."/>
            <person name="Pati A."/>
            <person name="Mavromatis K."/>
            <person name="Chen A."/>
            <person name="Palaniappan K."/>
            <person name="D'haeseleer P."/>
            <person name="Chain P."/>
            <person name="Bristow J."/>
            <person name="Eisen J.A."/>
            <person name="Markowitz V."/>
            <person name="Hugenholtz P."/>
            <person name="Goker M."/>
            <person name="Pukall R."/>
            <person name="Klenk H.P."/>
            <person name="Kyrpides N.C."/>
        </authorList>
    </citation>
    <scope>NUCLEOTIDE SEQUENCE [LARGE SCALE GENOMIC DNA]</scope>
    <source>
        <strain evidence="4">ATCC 51767 / DSM 10542 / NCFB 3025 / ST-74</strain>
    </source>
</reference>
<dbReference type="STRING" id="446469.Sked_08010"/>
<feature type="region of interest" description="Disordered" evidence="1">
    <location>
        <begin position="1"/>
        <end position="29"/>
    </location>
</feature>
<evidence type="ECO:0000256" key="2">
    <source>
        <dbReference type="SAM" id="Phobius"/>
    </source>
</evidence>
<protein>
    <submittedName>
        <fullName evidence="3">Predicted membrane protein</fullName>
    </submittedName>
</protein>
<feature type="transmembrane region" description="Helical" evidence="2">
    <location>
        <begin position="183"/>
        <end position="202"/>
    </location>
</feature>
<keyword evidence="2" id="KW-0472">Membrane</keyword>
<keyword evidence="4" id="KW-1185">Reference proteome</keyword>
<feature type="transmembrane region" description="Helical" evidence="2">
    <location>
        <begin position="150"/>
        <end position="171"/>
    </location>
</feature>
<feature type="compositionally biased region" description="Polar residues" evidence="1">
    <location>
        <begin position="7"/>
        <end position="28"/>
    </location>
</feature>